<reference evidence="1 2" key="2">
    <citation type="submission" date="2013-03" db="EMBL/GenBank/DDBJ databases">
        <title>Diversity in Clostridium botulinum.</title>
        <authorList>
            <person name="Timme R.E."/>
            <person name="Allard M."/>
            <person name="Luo Y."/>
            <person name="Strain E."/>
            <person name="Gonzalez-Escalona N."/>
            <person name="Brown E."/>
        </authorList>
    </citation>
    <scope>NUCLEOTIDE SEQUENCE [LARGE SCALE GENOMIC DNA]</scope>
    <source>
        <strain evidence="1 2">CFSAN001627</strain>
    </source>
</reference>
<organism evidence="1 2">
    <name type="scientific">Clostridium botulinum CFSAN001627</name>
    <dbReference type="NCBI Taxonomy" id="1232189"/>
    <lineage>
        <taxon>Bacteria</taxon>
        <taxon>Bacillati</taxon>
        <taxon>Bacillota</taxon>
        <taxon>Clostridia</taxon>
        <taxon>Eubacteriales</taxon>
        <taxon>Clostridiaceae</taxon>
        <taxon>Clostridium</taxon>
    </lineage>
</organism>
<reference evidence="1 2" key="1">
    <citation type="submission" date="2012-10" db="EMBL/GenBank/DDBJ databases">
        <authorList>
            <person name="Strain E.A."/>
            <person name="Brown E."/>
            <person name="Allard M.W."/>
            <person name="Gonzalez-Escalona N."/>
            <person name="Timme R."/>
        </authorList>
    </citation>
    <scope>NUCLEOTIDE SEQUENCE [LARGE SCALE GENOMIC DNA]</scope>
    <source>
        <strain evidence="1 2">CFSAN001627</strain>
    </source>
</reference>
<proteinExistence type="predicted"/>
<evidence type="ECO:0000313" key="1">
    <source>
        <dbReference type="EMBL" id="EKN43056.1"/>
    </source>
</evidence>
<dbReference type="InterPro" id="IPR021145">
    <property type="entry name" value="Portal_protein_SPP1_Gp6-like"/>
</dbReference>
<sequence length="198" mass="22041">LVDEKINISGLPIHYKNFNDSDSNCGRSDLEDIKPILDQIEDILSKMTDAVYTLSLNPIPVSIGQKIEGSIPSDAVGYSINLDAGSFDFINANMDYSTIKLLLDTLHKKLETIAGIPSVAMGNSNVANVSEVSLSMLYSLASVKAMMNEQWLKDGFYERFEKIQKILAMQGIVFSDDDYIDVEFNYSKPINQNELLQT</sequence>
<gene>
    <name evidence="1" type="ORF">CFSAN001627_02995</name>
</gene>
<dbReference type="PATRIC" id="fig|1232189.3.peg.478"/>
<dbReference type="Proteomes" id="UP000011944">
    <property type="component" value="Unassembled WGS sequence"/>
</dbReference>
<comment type="caution">
    <text evidence="1">The sequence shown here is derived from an EMBL/GenBank/DDBJ whole genome shotgun (WGS) entry which is preliminary data.</text>
</comment>
<dbReference type="Pfam" id="PF05133">
    <property type="entry name" value="SPP1_portal"/>
    <property type="match status" value="1"/>
</dbReference>
<evidence type="ECO:0000313" key="2">
    <source>
        <dbReference type="Proteomes" id="UP000011944"/>
    </source>
</evidence>
<accession>M1ZUG8</accession>
<dbReference type="EMBL" id="AMXI01000174">
    <property type="protein sequence ID" value="EKN43056.1"/>
    <property type="molecule type" value="Genomic_DNA"/>
</dbReference>
<protein>
    <submittedName>
        <fullName evidence="1">Phage portal protein, SPP1 Gp6</fullName>
    </submittedName>
</protein>
<dbReference type="AlphaFoldDB" id="M1ZUG8"/>
<name>M1ZUG8_CLOBO</name>
<feature type="non-terminal residue" evidence="1">
    <location>
        <position position="1"/>
    </location>
</feature>